<proteinExistence type="inferred from homology"/>
<reference evidence="3 4" key="1">
    <citation type="submission" date="2024-04" db="EMBL/GenBank/DDBJ databases">
        <title>draft genome sequnece of Paenibacillus filicis.</title>
        <authorList>
            <person name="Kim D.-U."/>
        </authorList>
    </citation>
    <scope>NUCLEOTIDE SEQUENCE [LARGE SCALE GENOMIC DNA]</scope>
    <source>
        <strain evidence="3 4">KACC14197</strain>
    </source>
</reference>
<sequence length="305" mass="33341">MKAIVTGGAGFIGSHLVDALIERGAQVHVLDNLSTGHLGQVHPQALLHQHDVESPEAKALAVRLKPDLVFHLAAQADVQQSVKQPGYDARVNVLGTLNMLEACREAGVRKLIFASTSGVYGDLEKELIEEGDPVSPISFYGLSKLAAEQYIRLFHRLFDLSYTILRYGNVYGPRQQAKGEGGVVALFTDRLKQGQPIRIFGDGEQTRDFVYVRDVVQANLACIVEGGQQTFHVSTGRPVTVNTLVRELEKLSGALVEADYLPSRQGDIRHSCLDNRKILAALAWRPAYDISSGLRETYANASSPP</sequence>
<dbReference type="InterPro" id="IPR036291">
    <property type="entry name" value="NAD(P)-bd_dom_sf"/>
</dbReference>
<evidence type="ECO:0000256" key="1">
    <source>
        <dbReference type="ARBA" id="ARBA00007637"/>
    </source>
</evidence>
<comment type="similarity">
    <text evidence="1">Belongs to the NAD(P)-dependent epimerase/dehydratase family.</text>
</comment>
<keyword evidence="4" id="KW-1185">Reference proteome</keyword>
<dbReference type="EMBL" id="JBBPCC010000020">
    <property type="protein sequence ID" value="MEK8131254.1"/>
    <property type="molecule type" value="Genomic_DNA"/>
</dbReference>
<evidence type="ECO:0000259" key="2">
    <source>
        <dbReference type="Pfam" id="PF01370"/>
    </source>
</evidence>
<name>A0ABU9DQV6_9BACL</name>
<comment type="caution">
    <text evidence="3">The sequence shown here is derived from an EMBL/GenBank/DDBJ whole genome shotgun (WGS) entry which is preliminary data.</text>
</comment>
<dbReference type="InterPro" id="IPR001509">
    <property type="entry name" value="Epimerase_deHydtase"/>
</dbReference>
<protein>
    <submittedName>
        <fullName evidence="3">NAD-dependent epimerase/dehydratase family protein</fullName>
    </submittedName>
</protein>
<evidence type="ECO:0000313" key="3">
    <source>
        <dbReference type="EMBL" id="MEK8131254.1"/>
    </source>
</evidence>
<dbReference type="PANTHER" id="PTHR43000">
    <property type="entry name" value="DTDP-D-GLUCOSE 4,6-DEHYDRATASE-RELATED"/>
    <property type="match status" value="1"/>
</dbReference>
<dbReference type="SUPFAM" id="SSF51735">
    <property type="entry name" value="NAD(P)-binding Rossmann-fold domains"/>
    <property type="match status" value="1"/>
</dbReference>
<dbReference type="Proteomes" id="UP001469365">
    <property type="component" value="Unassembled WGS sequence"/>
</dbReference>
<dbReference type="Gene3D" id="3.40.50.720">
    <property type="entry name" value="NAD(P)-binding Rossmann-like Domain"/>
    <property type="match status" value="1"/>
</dbReference>
<evidence type="ECO:0000313" key="4">
    <source>
        <dbReference type="Proteomes" id="UP001469365"/>
    </source>
</evidence>
<organism evidence="3 4">
    <name type="scientific">Paenibacillus filicis</name>
    <dbReference type="NCBI Taxonomy" id="669464"/>
    <lineage>
        <taxon>Bacteria</taxon>
        <taxon>Bacillati</taxon>
        <taxon>Bacillota</taxon>
        <taxon>Bacilli</taxon>
        <taxon>Bacillales</taxon>
        <taxon>Paenibacillaceae</taxon>
        <taxon>Paenibacillus</taxon>
    </lineage>
</organism>
<accession>A0ABU9DQV6</accession>
<dbReference type="Gene3D" id="3.90.25.10">
    <property type="entry name" value="UDP-galactose 4-epimerase, domain 1"/>
    <property type="match status" value="1"/>
</dbReference>
<feature type="domain" description="NAD-dependent epimerase/dehydratase" evidence="2">
    <location>
        <begin position="4"/>
        <end position="225"/>
    </location>
</feature>
<gene>
    <name evidence="3" type="ORF">WMW72_25435</name>
</gene>
<dbReference type="RefSeq" id="WP_341418391.1">
    <property type="nucleotide sequence ID" value="NZ_JBBPCC010000020.1"/>
</dbReference>
<dbReference type="Pfam" id="PF01370">
    <property type="entry name" value="Epimerase"/>
    <property type="match status" value="1"/>
</dbReference>